<organism evidence="1 2">
    <name type="scientific">Pseudomonas veronii 1YdBTEX2</name>
    <dbReference type="NCBI Taxonomy" id="1295141"/>
    <lineage>
        <taxon>Bacteria</taxon>
        <taxon>Pseudomonadati</taxon>
        <taxon>Pseudomonadota</taxon>
        <taxon>Gammaproteobacteria</taxon>
        <taxon>Pseudomonadales</taxon>
        <taxon>Pseudomonadaceae</taxon>
        <taxon>Pseudomonas</taxon>
    </lineage>
</organism>
<gene>
    <name evidence="1" type="ORF">PVE_R2G0621</name>
</gene>
<evidence type="ECO:0000313" key="1">
    <source>
        <dbReference type="EMBL" id="SBW84647.1"/>
    </source>
</evidence>
<protein>
    <submittedName>
        <fullName evidence="1">Uncharacterized protein</fullName>
    </submittedName>
</protein>
<proteinExistence type="predicted"/>
<dbReference type="AlphaFoldDB" id="A0A1D3K8K4"/>
<evidence type="ECO:0000313" key="2">
    <source>
        <dbReference type="Proteomes" id="UP000245431"/>
    </source>
</evidence>
<name>A0A1D3K8K4_PSEVE</name>
<dbReference type="Proteomes" id="UP000245431">
    <property type="component" value="Chromosome PVE_r2"/>
</dbReference>
<accession>A0A1D3K8K4</accession>
<dbReference type="EMBL" id="LT599584">
    <property type="protein sequence ID" value="SBW84647.1"/>
    <property type="molecule type" value="Genomic_DNA"/>
</dbReference>
<reference evidence="2" key="1">
    <citation type="submission" date="2016-07" db="EMBL/GenBank/DDBJ databases">
        <authorList>
            <person name="Florea S."/>
            <person name="Webb J.S."/>
            <person name="Jaromczyk J."/>
            <person name="Schardl C.L."/>
        </authorList>
    </citation>
    <scope>NUCLEOTIDE SEQUENCE [LARGE SCALE GENOMIC DNA]</scope>
    <source>
        <strain evidence="2">1YdBTEX2</strain>
    </source>
</reference>
<sequence>MSEISAGKKPVPAFELAYGLKQIRELQGMLGKKGM</sequence>